<evidence type="ECO:0000256" key="2">
    <source>
        <dbReference type="ARBA" id="ARBA00005992"/>
    </source>
</evidence>
<evidence type="ECO:0000256" key="9">
    <source>
        <dbReference type="SAM" id="Phobius"/>
    </source>
</evidence>
<reference evidence="11 12" key="1">
    <citation type="journal article" date="2023" name="Microorganisms">
        <title>Thiorhodovibrio frisius and Trv. litoralis spp. nov., Two Novel Members from a Clade of Fastidious Purple Sulfur Bacteria That Exhibit Unique Red-Shifted Light-Harvesting Capabilities.</title>
        <authorList>
            <person name="Methner A."/>
            <person name="Kuzyk S.B."/>
            <person name="Petersen J."/>
            <person name="Bauer S."/>
            <person name="Brinkmann H."/>
            <person name="Sichau K."/>
            <person name="Wanner G."/>
            <person name="Wolf J."/>
            <person name="Neumann-Schaal M."/>
            <person name="Henke P."/>
            <person name="Tank M."/>
            <person name="Sproer C."/>
            <person name="Bunk B."/>
            <person name="Overmann J."/>
        </authorList>
    </citation>
    <scope>NUCLEOTIDE SEQUENCE [LARGE SCALE GENOMIC DNA]</scope>
    <source>
        <strain evidence="11 12">DSM 6702</strain>
    </source>
</reference>
<evidence type="ECO:0000256" key="1">
    <source>
        <dbReference type="ARBA" id="ARBA00004752"/>
    </source>
</evidence>
<evidence type="ECO:0000313" key="12">
    <source>
        <dbReference type="Proteomes" id="UP001432180"/>
    </source>
</evidence>
<keyword evidence="12" id="KW-1185">Reference proteome</keyword>
<dbReference type="InterPro" id="IPR005490">
    <property type="entry name" value="LD_TPept_cat_dom"/>
</dbReference>
<dbReference type="EMBL" id="CP121472">
    <property type="protein sequence ID" value="WPL19729.1"/>
    <property type="molecule type" value="Genomic_DNA"/>
</dbReference>
<dbReference type="SUPFAM" id="SSF141523">
    <property type="entry name" value="L,D-transpeptidase catalytic domain-like"/>
    <property type="match status" value="1"/>
</dbReference>
<keyword evidence="9" id="KW-0472">Membrane</keyword>
<feature type="active site" description="Nucleophile" evidence="7">
    <location>
        <position position="183"/>
    </location>
</feature>
<organism evidence="11 12">
    <name type="scientific">Thiorhodovibrio winogradskyi</name>
    <dbReference type="NCBI Taxonomy" id="77007"/>
    <lineage>
        <taxon>Bacteria</taxon>
        <taxon>Pseudomonadati</taxon>
        <taxon>Pseudomonadota</taxon>
        <taxon>Gammaproteobacteria</taxon>
        <taxon>Chromatiales</taxon>
        <taxon>Chromatiaceae</taxon>
        <taxon>Thiorhodovibrio</taxon>
    </lineage>
</organism>
<dbReference type="PANTHER" id="PTHR36699">
    <property type="entry name" value="LD-TRANSPEPTIDASE"/>
    <property type="match status" value="1"/>
</dbReference>
<keyword evidence="9" id="KW-0812">Transmembrane</keyword>
<keyword evidence="5 7" id="KW-0573">Peptidoglycan synthesis</keyword>
<evidence type="ECO:0000256" key="5">
    <source>
        <dbReference type="ARBA" id="ARBA00022984"/>
    </source>
</evidence>
<sequence length="208" mass="23618">MKWRASDQRRWSAGHGKHERNGACAHARSASQWNQGLFPGFITSIVLAIFLLCFAGCAVKRPPDPVFADQVIVRKGDRTLQLLNNGRVFREYPINLGKSPRGHKIQEGDKRTPEGEYLLDWRNPNSRFYKSIHISYPNAADRDFARAIGVKPGGMIMIHGRPNRLQPGFVEKDYDDLDWTDGCIAVKNNAMDEIWYKVRDGTPITILP</sequence>
<dbReference type="PROSITE" id="PS52029">
    <property type="entry name" value="LD_TPASE"/>
    <property type="match status" value="1"/>
</dbReference>
<evidence type="ECO:0000313" key="11">
    <source>
        <dbReference type="EMBL" id="WPL19729.1"/>
    </source>
</evidence>
<dbReference type="PANTHER" id="PTHR36699:SF1">
    <property type="entry name" value="L,D-TRANSPEPTIDASE YAFK-RELATED"/>
    <property type="match status" value="1"/>
</dbReference>
<feature type="active site" description="Proton donor/acceptor" evidence="7">
    <location>
        <position position="159"/>
    </location>
</feature>
<gene>
    <name evidence="11" type="ORF">Thiowin_04873</name>
</gene>
<evidence type="ECO:0000256" key="3">
    <source>
        <dbReference type="ARBA" id="ARBA00022679"/>
    </source>
</evidence>
<dbReference type="Gene3D" id="2.40.440.10">
    <property type="entry name" value="L,D-transpeptidase catalytic domain-like"/>
    <property type="match status" value="1"/>
</dbReference>
<evidence type="ECO:0000256" key="4">
    <source>
        <dbReference type="ARBA" id="ARBA00022960"/>
    </source>
</evidence>
<evidence type="ECO:0000256" key="6">
    <source>
        <dbReference type="ARBA" id="ARBA00023316"/>
    </source>
</evidence>
<keyword evidence="6 7" id="KW-0961">Cell wall biogenesis/degradation</keyword>
<comment type="similarity">
    <text evidence="2">Belongs to the YkuD family.</text>
</comment>
<comment type="pathway">
    <text evidence="1 7">Cell wall biogenesis; peptidoglycan biosynthesis.</text>
</comment>
<dbReference type="CDD" id="cd16913">
    <property type="entry name" value="YkuD_like"/>
    <property type="match status" value="1"/>
</dbReference>
<protein>
    <submittedName>
        <fullName evidence="11">L,D-transpeptidase catalytic domain</fullName>
    </submittedName>
</protein>
<keyword evidence="4 7" id="KW-0133">Cell shape</keyword>
<feature type="compositionally biased region" description="Basic and acidic residues" evidence="8">
    <location>
        <begin position="1"/>
        <end position="10"/>
    </location>
</feature>
<feature type="transmembrane region" description="Helical" evidence="9">
    <location>
        <begin position="37"/>
        <end position="59"/>
    </location>
</feature>
<evidence type="ECO:0000256" key="7">
    <source>
        <dbReference type="PROSITE-ProRule" id="PRU01373"/>
    </source>
</evidence>
<proteinExistence type="inferred from homology"/>
<evidence type="ECO:0000256" key="8">
    <source>
        <dbReference type="SAM" id="MobiDB-lite"/>
    </source>
</evidence>
<keyword evidence="9" id="KW-1133">Transmembrane helix</keyword>
<feature type="region of interest" description="Disordered" evidence="8">
    <location>
        <begin position="1"/>
        <end position="20"/>
    </location>
</feature>
<dbReference type="InterPro" id="IPR038063">
    <property type="entry name" value="Transpep_catalytic_dom"/>
</dbReference>
<feature type="domain" description="L,D-TPase catalytic" evidence="10">
    <location>
        <begin position="69"/>
        <end position="207"/>
    </location>
</feature>
<dbReference type="Proteomes" id="UP001432180">
    <property type="component" value="Chromosome"/>
</dbReference>
<keyword evidence="3" id="KW-0808">Transferase</keyword>
<name>A0ABZ0SGE1_9GAMM</name>
<dbReference type="Pfam" id="PF03734">
    <property type="entry name" value="YkuD"/>
    <property type="match status" value="1"/>
</dbReference>
<evidence type="ECO:0000259" key="10">
    <source>
        <dbReference type="PROSITE" id="PS52029"/>
    </source>
</evidence>
<accession>A0ABZ0SGE1</accession>